<dbReference type="GO" id="GO:0003677">
    <property type="term" value="F:DNA binding"/>
    <property type="evidence" value="ECO:0007669"/>
    <property type="project" value="UniProtKB-KW"/>
</dbReference>
<dbReference type="Proteomes" id="UP000436088">
    <property type="component" value="Unassembled WGS sequence"/>
</dbReference>
<evidence type="ECO:0000256" key="1">
    <source>
        <dbReference type="ARBA" id="ARBA00004123"/>
    </source>
</evidence>
<dbReference type="Pfam" id="PF04852">
    <property type="entry name" value="ALOG_dom"/>
    <property type="match status" value="1"/>
</dbReference>
<evidence type="ECO:0000313" key="11">
    <source>
        <dbReference type="Proteomes" id="UP000436088"/>
    </source>
</evidence>
<feature type="domain" description="ALOG" evidence="9">
    <location>
        <begin position="56"/>
        <end position="84"/>
    </location>
</feature>
<evidence type="ECO:0000313" key="10">
    <source>
        <dbReference type="EMBL" id="KAE8670568.1"/>
    </source>
</evidence>
<dbReference type="GO" id="GO:0009299">
    <property type="term" value="P:mRNA transcription"/>
    <property type="evidence" value="ECO:0007669"/>
    <property type="project" value="TreeGrafter"/>
</dbReference>
<comment type="caution">
    <text evidence="10">The sequence shown here is derived from an EMBL/GenBank/DDBJ whole genome shotgun (WGS) entry which is preliminary data.</text>
</comment>
<feature type="compositionally biased region" description="Polar residues" evidence="8">
    <location>
        <begin position="1"/>
        <end position="13"/>
    </location>
</feature>
<comment type="similarity">
    <text evidence="2">Belongs to the plant homeotic and developmental regulators ALOG protein family.</text>
</comment>
<evidence type="ECO:0000256" key="7">
    <source>
        <dbReference type="ARBA" id="ARBA00023242"/>
    </source>
</evidence>
<evidence type="ECO:0000256" key="5">
    <source>
        <dbReference type="ARBA" id="ARBA00023125"/>
    </source>
</evidence>
<evidence type="ECO:0000256" key="6">
    <source>
        <dbReference type="ARBA" id="ARBA00023163"/>
    </source>
</evidence>
<evidence type="ECO:0000256" key="4">
    <source>
        <dbReference type="ARBA" id="ARBA00023015"/>
    </source>
</evidence>
<dbReference type="InterPro" id="IPR006936">
    <property type="entry name" value="ALOG_dom"/>
</dbReference>
<proteinExistence type="inferred from homology"/>
<comment type="subcellular location">
    <subcellularLocation>
        <location evidence="1">Nucleus</location>
    </subcellularLocation>
</comment>
<protein>
    <recommendedName>
        <fullName evidence="9">ALOG domain-containing protein</fullName>
    </recommendedName>
</protein>
<dbReference type="AlphaFoldDB" id="A0A6A2X6L2"/>
<feature type="compositionally biased region" description="Low complexity" evidence="8">
    <location>
        <begin position="77"/>
        <end position="99"/>
    </location>
</feature>
<feature type="compositionally biased region" description="Low complexity" evidence="8">
    <location>
        <begin position="14"/>
        <end position="55"/>
    </location>
</feature>
<name>A0A6A2X6L2_HIBSY</name>
<keyword evidence="5" id="KW-0238">DNA-binding</keyword>
<organism evidence="10 11">
    <name type="scientific">Hibiscus syriacus</name>
    <name type="common">Rose of Sharon</name>
    <dbReference type="NCBI Taxonomy" id="106335"/>
    <lineage>
        <taxon>Eukaryota</taxon>
        <taxon>Viridiplantae</taxon>
        <taxon>Streptophyta</taxon>
        <taxon>Embryophyta</taxon>
        <taxon>Tracheophyta</taxon>
        <taxon>Spermatophyta</taxon>
        <taxon>Magnoliopsida</taxon>
        <taxon>eudicotyledons</taxon>
        <taxon>Gunneridae</taxon>
        <taxon>Pentapetalae</taxon>
        <taxon>rosids</taxon>
        <taxon>malvids</taxon>
        <taxon>Malvales</taxon>
        <taxon>Malvaceae</taxon>
        <taxon>Malvoideae</taxon>
        <taxon>Hibiscus</taxon>
    </lineage>
</organism>
<keyword evidence="6" id="KW-0804">Transcription</keyword>
<sequence length="176" mass="18927">MDSLQNFETSNFPASLSMSTMSNANTNNTNPSPAAAIISFSPPPTSSTSSSTTISRYENQKRRDWNTFGQYLRNHRPPLSSPAAAAPTFSNSSATSTSSEKPKSTLHCALSSVTLTLRLHALVPSVKLGEASMLSSDASEPLLRNTAASRKQTLSELELLGSTYVRFVIRSPKQEA</sequence>
<evidence type="ECO:0000256" key="2">
    <source>
        <dbReference type="ARBA" id="ARBA00010308"/>
    </source>
</evidence>
<accession>A0A6A2X6L2</accession>
<dbReference type="PROSITE" id="PS51697">
    <property type="entry name" value="ALOG"/>
    <property type="match status" value="1"/>
</dbReference>
<evidence type="ECO:0000256" key="8">
    <source>
        <dbReference type="SAM" id="MobiDB-lite"/>
    </source>
</evidence>
<gene>
    <name evidence="10" type="ORF">F3Y22_tig00112124pilonHSYRG00045</name>
</gene>
<keyword evidence="7" id="KW-0539">Nucleus</keyword>
<dbReference type="PANTHER" id="PTHR31165:SF115">
    <property type="entry name" value="PROTEIN LIGHT-DEPENDENT SHORT HYPOCOTYLS 4"/>
    <property type="match status" value="1"/>
</dbReference>
<dbReference type="GO" id="GO:0005634">
    <property type="term" value="C:nucleus"/>
    <property type="evidence" value="ECO:0007669"/>
    <property type="project" value="UniProtKB-SubCell"/>
</dbReference>
<evidence type="ECO:0000256" key="3">
    <source>
        <dbReference type="ARBA" id="ARBA00022473"/>
    </source>
</evidence>
<evidence type="ECO:0000259" key="9">
    <source>
        <dbReference type="PROSITE" id="PS51697"/>
    </source>
</evidence>
<feature type="region of interest" description="Disordered" evidence="8">
    <location>
        <begin position="71"/>
        <end position="103"/>
    </location>
</feature>
<keyword evidence="11" id="KW-1185">Reference proteome</keyword>
<feature type="region of interest" description="Disordered" evidence="8">
    <location>
        <begin position="1"/>
        <end position="56"/>
    </location>
</feature>
<keyword evidence="3" id="KW-0217">Developmental protein</keyword>
<dbReference type="InterPro" id="IPR040222">
    <property type="entry name" value="ALOG"/>
</dbReference>
<dbReference type="GO" id="GO:0009416">
    <property type="term" value="P:response to light stimulus"/>
    <property type="evidence" value="ECO:0007669"/>
    <property type="project" value="TreeGrafter"/>
</dbReference>
<keyword evidence="4" id="KW-0805">Transcription regulation</keyword>
<dbReference type="PANTHER" id="PTHR31165">
    <property type="entry name" value="PROTEIN G1-LIKE2"/>
    <property type="match status" value="1"/>
</dbReference>
<dbReference type="EMBL" id="VEPZ02001507">
    <property type="protein sequence ID" value="KAE8670568.1"/>
    <property type="molecule type" value="Genomic_DNA"/>
</dbReference>
<reference evidence="10" key="1">
    <citation type="submission" date="2019-09" db="EMBL/GenBank/DDBJ databases">
        <title>Draft genome information of white flower Hibiscus syriacus.</title>
        <authorList>
            <person name="Kim Y.-M."/>
        </authorList>
    </citation>
    <scope>NUCLEOTIDE SEQUENCE [LARGE SCALE GENOMIC DNA]</scope>
    <source>
        <strain evidence="10">YM2019G1</strain>
    </source>
</reference>